<sequence>MERHNGYRDECKGCGSNYQVSSSDIDRMLAAPIFSRSDVCVSDDEYNARLQVCRSCPRLLDGETCSACGCYVRVAAKLKSKSCPLPGGGLWPAVTSEAASGK</sequence>
<name>A0A1A5YP58_9BACL</name>
<dbReference type="Pfam" id="PF19668">
    <property type="entry name" value="DUF6171"/>
    <property type="match status" value="1"/>
</dbReference>
<dbReference type="EMBL" id="LYPA01000038">
    <property type="protein sequence ID" value="OBR67343.1"/>
    <property type="molecule type" value="Genomic_DNA"/>
</dbReference>
<accession>A0A1A5YP58</accession>
<evidence type="ECO:0000313" key="2">
    <source>
        <dbReference type="Proteomes" id="UP000092024"/>
    </source>
</evidence>
<reference evidence="1 2" key="1">
    <citation type="submission" date="2016-05" db="EMBL/GenBank/DDBJ databases">
        <title>Paenibacillus oryzae. sp. nov., isolated from the rice root.</title>
        <authorList>
            <person name="Zhang J."/>
            <person name="Zhang X."/>
        </authorList>
    </citation>
    <scope>NUCLEOTIDE SEQUENCE [LARGE SCALE GENOMIC DNA]</scope>
    <source>
        <strain evidence="1 2">1DrF-4</strain>
    </source>
</reference>
<comment type="caution">
    <text evidence="1">The sequence shown here is derived from an EMBL/GenBank/DDBJ whole genome shotgun (WGS) entry which is preliminary data.</text>
</comment>
<organism evidence="1 2">
    <name type="scientific">Paenibacillus oryzae</name>
    <dbReference type="NCBI Taxonomy" id="1844972"/>
    <lineage>
        <taxon>Bacteria</taxon>
        <taxon>Bacillati</taxon>
        <taxon>Bacillota</taxon>
        <taxon>Bacilli</taxon>
        <taxon>Bacillales</taxon>
        <taxon>Paenibacillaceae</taxon>
        <taxon>Paenibacillus</taxon>
    </lineage>
</organism>
<dbReference type="InterPro" id="IPR046169">
    <property type="entry name" value="DUF6171"/>
</dbReference>
<dbReference type="STRING" id="1844972.A7K91_19175"/>
<proteinExistence type="predicted"/>
<protein>
    <submittedName>
        <fullName evidence="1">Uncharacterized protein</fullName>
    </submittedName>
</protein>
<gene>
    <name evidence="1" type="ORF">A7K91_19175</name>
</gene>
<evidence type="ECO:0000313" key="1">
    <source>
        <dbReference type="EMBL" id="OBR67343.1"/>
    </source>
</evidence>
<dbReference type="OrthoDB" id="7061841at2"/>
<keyword evidence="2" id="KW-1185">Reference proteome</keyword>
<dbReference type="AlphaFoldDB" id="A0A1A5YP58"/>
<dbReference type="Proteomes" id="UP000092024">
    <property type="component" value="Unassembled WGS sequence"/>
</dbReference>